<evidence type="ECO:0000313" key="2">
    <source>
        <dbReference type="EMBL" id="CAB4656179.1"/>
    </source>
</evidence>
<reference evidence="2" key="1">
    <citation type="submission" date="2020-05" db="EMBL/GenBank/DDBJ databases">
        <authorList>
            <person name="Chiriac C."/>
            <person name="Salcher M."/>
            <person name="Ghai R."/>
            <person name="Kavagutti S V."/>
        </authorList>
    </citation>
    <scope>NUCLEOTIDE SEQUENCE</scope>
</reference>
<feature type="transmembrane region" description="Helical" evidence="1">
    <location>
        <begin position="14"/>
        <end position="31"/>
    </location>
</feature>
<dbReference type="AlphaFoldDB" id="A0A6J6L6X3"/>
<name>A0A6J6L6X3_9ZZZZ</name>
<dbReference type="EMBL" id="CAEZWM010000069">
    <property type="protein sequence ID" value="CAB4656179.1"/>
    <property type="molecule type" value="Genomic_DNA"/>
</dbReference>
<feature type="transmembrane region" description="Helical" evidence="1">
    <location>
        <begin position="86"/>
        <end position="104"/>
    </location>
</feature>
<proteinExistence type="predicted"/>
<gene>
    <name evidence="2" type="ORF">UFOPK2242_00692</name>
</gene>
<organism evidence="2">
    <name type="scientific">freshwater metagenome</name>
    <dbReference type="NCBI Taxonomy" id="449393"/>
    <lineage>
        <taxon>unclassified sequences</taxon>
        <taxon>metagenomes</taxon>
        <taxon>ecological metagenomes</taxon>
    </lineage>
</organism>
<protein>
    <submittedName>
        <fullName evidence="2">Unannotated protein</fullName>
    </submittedName>
</protein>
<keyword evidence="1" id="KW-1133">Transmembrane helix</keyword>
<accession>A0A6J6L6X3</accession>
<feature type="transmembrane region" description="Helical" evidence="1">
    <location>
        <begin position="111"/>
        <end position="131"/>
    </location>
</feature>
<sequence>MLAAQPGFVTGKRLVADALLIALCANLGNLLDRAPGRVIKVALLAWIPLAFIAGTGPVGVAVAPVIGAAAGMLPDDLRERSMLGDTGANLIGGVIGLMAVFTLGRGARTGVLVALIVLNLASEVISFSKIIEKVPPLRYLDRLGRVA</sequence>
<evidence type="ECO:0000256" key="1">
    <source>
        <dbReference type="SAM" id="Phobius"/>
    </source>
</evidence>
<feature type="transmembrane region" description="Helical" evidence="1">
    <location>
        <begin position="43"/>
        <end position="66"/>
    </location>
</feature>
<keyword evidence="1" id="KW-0812">Transmembrane</keyword>
<keyword evidence="1" id="KW-0472">Membrane</keyword>